<dbReference type="Proteomes" id="UP000324020">
    <property type="component" value="Unassembled WGS sequence"/>
</dbReference>
<dbReference type="PROSITE" id="PS51318">
    <property type="entry name" value="TAT"/>
    <property type="match status" value="1"/>
</dbReference>
<evidence type="ECO:0000256" key="2">
    <source>
        <dbReference type="SAM" id="Phobius"/>
    </source>
</evidence>
<dbReference type="SUPFAM" id="SSF53300">
    <property type="entry name" value="vWA-like"/>
    <property type="match status" value="1"/>
</dbReference>
<dbReference type="RefSeq" id="WP_149799542.1">
    <property type="nucleotide sequence ID" value="NZ_FNBO01000013.1"/>
</dbReference>
<evidence type="ECO:0000313" key="5">
    <source>
        <dbReference type="Proteomes" id="UP000324020"/>
    </source>
</evidence>
<dbReference type="OrthoDB" id="325722at2157"/>
<dbReference type="PANTHER" id="PTHR24020">
    <property type="entry name" value="COLLAGEN ALPHA"/>
    <property type="match status" value="1"/>
</dbReference>
<evidence type="ECO:0000313" key="4">
    <source>
        <dbReference type="EMBL" id="SDG03976.1"/>
    </source>
</evidence>
<feature type="domain" description="VWFA" evidence="3">
    <location>
        <begin position="59"/>
        <end position="283"/>
    </location>
</feature>
<dbReference type="InterPro" id="IPR050525">
    <property type="entry name" value="ECM_Assembly_Org"/>
</dbReference>
<dbReference type="SMART" id="SM00327">
    <property type="entry name" value="VWA"/>
    <property type="match status" value="1"/>
</dbReference>
<accession>A0A1G7QZM8</accession>
<keyword evidence="2" id="KW-0472">Membrane</keyword>
<dbReference type="EMBL" id="FNBO01000013">
    <property type="protein sequence ID" value="SDG03976.1"/>
    <property type="molecule type" value="Genomic_DNA"/>
</dbReference>
<evidence type="ECO:0000256" key="1">
    <source>
        <dbReference type="SAM" id="MobiDB-lite"/>
    </source>
</evidence>
<dbReference type="InterPro" id="IPR002035">
    <property type="entry name" value="VWF_A"/>
</dbReference>
<dbReference type="PROSITE" id="PS50234">
    <property type="entry name" value="VWFA"/>
    <property type="match status" value="1"/>
</dbReference>
<keyword evidence="2" id="KW-1133">Transmembrane helix</keyword>
<sequence length="430" mass="44686">MTTTNTDRANRTIPLSRRSVLRTTGAAGALAVAGAGLPFFTRVAAADEQLIETCGGDVDVVVALDYSGSIRSAGTWGDIQSGVDSFLAVVPEDVQLGLVTFGDAPSAFEYGPGNLLDFATASNVSAIRAGIPASVPQQENATHMPGALDFSNAILEQEGRGGTEIIILITDGGPNYESGVVGDGAAPPDDDTTFPYGTFAYTGGSTGSENGTAGEQGEIDETTSIATAIKDAGRRVIAVGIGENVAGFDDYLRDEIASSADDFVSVQDASNLGSELDAVISEVCEECVDCSAAGQLAKYEFACVETDPDTGECLAYDFVPEGAAADTVAYTPGSFVSKPGEPFEPMAASFDTAYCDLYALVKSGRELEVQSFEGIDGSLTVETANDEKFAISFVAFYCTEDAAIEALARFPSRGSRSSPRGNRSPPRGRR</sequence>
<dbReference type="Pfam" id="PF13519">
    <property type="entry name" value="VWA_2"/>
    <property type="match status" value="1"/>
</dbReference>
<reference evidence="4 5" key="1">
    <citation type="submission" date="2016-10" db="EMBL/GenBank/DDBJ databases">
        <authorList>
            <person name="Varghese N."/>
            <person name="Submissions S."/>
        </authorList>
    </citation>
    <scope>NUCLEOTIDE SEQUENCE [LARGE SCALE GENOMIC DNA]</scope>
    <source>
        <strain evidence="4 5">CGMCC 1.3527</strain>
    </source>
</reference>
<proteinExistence type="predicted"/>
<gene>
    <name evidence="4" type="ORF">SAMN04488067_11352</name>
</gene>
<dbReference type="InterPro" id="IPR006311">
    <property type="entry name" value="TAT_signal"/>
</dbReference>
<name>A0A1G7QZM8_9EURY</name>
<feature type="region of interest" description="Disordered" evidence="1">
    <location>
        <begin position="411"/>
        <end position="430"/>
    </location>
</feature>
<evidence type="ECO:0000259" key="3">
    <source>
        <dbReference type="PROSITE" id="PS50234"/>
    </source>
</evidence>
<dbReference type="Gene3D" id="3.40.50.410">
    <property type="entry name" value="von Willebrand factor, type A domain"/>
    <property type="match status" value="1"/>
</dbReference>
<feature type="transmembrane region" description="Helical" evidence="2">
    <location>
        <begin position="20"/>
        <end position="40"/>
    </location>
</feature>
<keyword evidence="2" id="KW-0812">Transmembrane</keyword>
<dbReference type="InterPro" id="IPR036465">
    <property type="entry name" value="vWFA_dom_sf"/>
</dbReference>
<dbReference type="CDD" id="cd00198">
    <property type="entry name" value="vWFA"/>
    <property type="match status" value="1"/>
</dbReference>
<organism evidence="4 5">
    <name type="scientific">Halorubrum xinjiangense</name>
    <dbReference type="NCBI Taxonomy" id="261291"/>
    <lineage>
        <taxon>Archaea</taxon>
        <taxon>Methanobacteriati</taxon>
        <taxon>Methanobacteriota</taxon>
        <taxon>Stenosarchaea group</taxon>
        <taxon>Halobacteria</taxon>
        <taxon>Halobacteriales</taxon>
        <taxon>Haloferacaceae</taxon>
        <taxon>Halorubrum</taxon>
    </lineage>
</organism>
<keyword evidence="5" id="KW-1185">Reference proteome</keyword>
<protein>
    <submittedName>
        <fullName evidence="4">von Willebrand factor type A domain-containing protein</fullName>
    </submittedName>
</protein>
<dbReference type="AlphaFoldDB" id="A0A1G7QZM8"/>